<protein>
    <submittedName>
        <fullName evidence="3">Uncharacterized protein</fullName>
    </submittedName>
</protein>
<keyword evidence="1" id="KW-0175">Coiled coil</keyword>
<feature type="compositionally biased region" description="Basic and acidic residues" evidence="2">
    <location>
        <begin position="365"/>
        <end position="380"/>
    </location>
</feature>
<feature type="coiled-coil region" evidence="1">
    <location>
        <begin position="198"/>
        <end position="225"/>
    </location>
</feature>
<proteinExistence type="predicted"/>
<evidence type="ECO:0000256" key="1">
    <source>
        <dbReference type="SAM" id="Coils"/>
    </source>
</evidence>
<organism evidence="3 4">
    <name type="scientific">Ascobolus immersus RN42</name>
    <dbReference type="NCBI Taxonomy" id="1160509"/>
    <lineage>
        <taxon>Eukaryota</taxon>
        <taxon>Fungi</taxon>
        <taxon>Dikarya</taxon>
        <taxon>Ascomycota</taxon>
        <taxon>Pezizomycotina</taxon>
        <taxon>Pezizomycetes</taxon>
        <taxon>Pezizales</taxon>
        <taxon>Ascobolaceae</taxon>
        <taxon>Ascobolus</taxon>
    </lineage>
</organism>
<sequence>MKHKRKVGLRHTSLDLPKRIKLTTLPSPLATALPRNPHSPQLDPNDSAELAAIKSQLTAIGTQTRCIQAELNASTNVEDGVKLHTTLRQLERARCEWEWRAVWLRNRQIDGTVRVGARMDGRVHSMRVVTEEANIEKNENEISLLRYELYRATSRLQNMELENMEWKQRLLERNEFEDLPKATHSVLLARLQEKSKQLSTATRSLRIAEHRLAEIEKAIPDLDETITASKEMQAREDMLYRLLVKEMKWSGRMASKVQILEEKARLLEAYIKKKRTQKQDNGNELQQAEKPRDTSATQRIKPKQVPKNETSTGGAKEKAKKKPYTMKANDLQVTNKEKSVGIAKPKKSSENREPTPAETTKKKKPTEGRKAPSRPKELIVKLKVPKASLAGKNAKDKATRNDATTQTDHSFSTKAISQFQPVPAPPPQVMPISQATGKFEVRTTPIGFALQLESVRKFLFAPITRQDVPQDAIRMRENLYLSTLHRLAIAFTATIQKPDYLQPRASPPQDGTVAQCQRRLDNLITYTLTNLGLSSETERVTSFRPSVTFPHELRVLIGSFITSWRDFTAYRHMDSANLAIFSGGTDAPLHRLTLRRCNEVELAPISFITGLTHNAESLVIYFAKCAMHQGCLFQSLLDKAGLKLDTDGNSKVPMPSFATLNLPSLLRFRDLDIHGYHPTYNVDKFQLLQKRNFHSLLRRLLTDESLFANTPPHHPHNQHLDNTTEQLCLHWSKALILPHQLNWFLNTTFLLPFHFHPFLHGAASTLIEACENKLAQIHSKWGGKKMKFPPLPTPTVTAPGCAYHGYGDSIRYANGLRRCNVGKLREEEPFMGLECLVREGCGWLRNCLTLGAMGEREGWGA</sequence>
<feature type="region of interest" description="Disordered" evidence="2">
    <location>
        <begin position="275"/>
        <end position="409"/>
    </location>
</feature>
<dbReference type="EMBL" id="ML119710">
    <property type="protein sequence ID" value="RPA78505.1"/>
    <property type="molecule type" value="Genomic_DNA"/>
</dbReference>
<dbReference type="Proteomes" id="UP000275078">
    <property type="component" value="Unassembled WGS sequence"/>
</dbReference>
<evidence type="ECO:0000256" key="2">
    <source>
        <dbReference type="SAM" id="MobiDB-lite"/>
    </source>
</evidence>
<dbReference type="AlphaFoldDB" id="A0A3N4HXF5"/>
<name>A0A3N4HXF5_ASCIM</name>
<gene>
    <name evidence="3" type="ORF">BJ508DRAFT_329131</name>
</gene>
<evidence type="ECO:0000313" key="3">
    <source>
        <dbReference type="EMBL" id="RPA78505.1"/>
    </source>
</evidence>
<accession>A0A3N4HXF5</accession>
<evidence type="ECO:0000313" key="4">
    <source>
        <dbReference type="Proteomes" id="UP000275078"/>
    </source>
</evidence>
<keyword evidence="4" id="KW-1185">Reference proteome</keyword>
<reference evidence="3 4" key="1">
    <citation type="journal article" date="2018" name="Nat. Ecol. Evol.">
        <title>Pezizomycetes genomes reveal the molecular basis of ectomycorrhizal truffle lifestyle.</title>
        <authorList>
            <person name="Murat C."/>
            <person name="Payen T."/>
            <person name="Noel B."/>
            <person name="Kuo A."/>
            <person name="Morin E."/>
            <person name="Chen J."/>
            <person name="Kohler A."/>
            <person name="Krizsan K."/>
            <person name="Balestrini R."/>
            <person name="Da Silva C."/>
            <person name="Montanini B."/>
            <person name="Hainaut M."/>
            <person name="Levati E."/>
            <person name="Barry K.W."/>
            <person name="Belfiori B."/>
            <person name="Cichocki N."/>
            <person name="Clum A."/>
            <person name="Dockter R.B."/>
            <person name="Fauchery L."/>
            <person name="Guy J."/>
            <person name="Iotti M."/>
            <person name="Le Tacon F."/>
            <person name="Lindquist E.A."/>
            <person name="Lipzen A."/>
            <person name="Malagnac F."/>
            <person name="Mello A."/>
            <person name="Molinier V."/>
            <person name="Miyauchi S."/>
            <person name="Poulain J."/>
            <person name="Riccioni C."/>
            <person name="Rubini A."/>
            <person name="Sitrit Y."/>
            <person name="Splivallo R."/>
            <person name="Traeger S."/>
            <person name="Wang M."/>
            <person name="Zifcakova L."/>
            <person name="Wipf D."/>
            <person name="Zambonelli A."/>
            <person name="Paolocci F."/>
            <person name="Nowrousian M."/>
            <person name="Ottonello S."/>
            <person name="Baldrian P."/>
            <person name="Spatafora J.W."/>
            <person name="Henrissat B."/>
            <person name="Nagy L.G."/>
            <person name="Aury J.M."/>
            <person name="Wincker P."/>
            <person name="Grigoriev I.V."/>
            <person name="Bonfante P."/>
            <person name="Martin F.M."/>
        </authorList>
    </citation>
    <scope>NUCLEOTIDE SEQUENCE [LARGE SCALE GENOMIC DNA]</scope>
    <source>
        <strain evidence="3 4">RN42</strain>
    </source>
</reference>